<dbReference type="AlphaFoldDB" id="A0A9X8UJS3"/>
<keyword evidence="2" id="KW-1185">Reference proteome</keyword>
<proteinExistence type="predicted"/>
<gene>
    <name evidence="1" type="ORF">EDD78_10364</name>
</gene>
<evidence type="ECO:0000313" key="1">
    <source>
        <dbReference type="EMBL" id="TCL44027.1"/>
    </source>
</evidence>
<reference evidence="1 2" key="1">
    <citation type="submission" date="2019-03" db="EMBL/GenBank/DDBJ databases">
        <title>Genomic Encyclopedia of Type Strains, Phase IV (KMG-IV): sequencing the most valuable type-strain genomes for metagenomic binning, comparative biology and taxonomic classification.</title>
        <authorList>
            <person name="Goeker M."/>
        </authorList>
    </citation>
    <scope>NUCLEOTIDE SEQUENCE [LARGE SCALE GENOMIC DNA]</scope>
    <source>
        <strain evidence="1 2">DSM 100433</strain>
    </source>
</reference>
<dbReference type="EMBL" id="SLUK01000003">
    <property type="protein sequence ID" value="TCL44027.1"/>
    <property type="molecule type" value="Genomic_DNA"/>
</dbReference>
<protein>
    <submittedName>
        <fullName evidence="1">Uncharacterized protein</fullName>
    </submittedName>
</protein>
<comment type="caution">
    <text evidence="1">The sequence shown here is derived from an EMBL/GenBank/DDBJ whole genome shotgun (WGS) entry which is preliminary data.</text>
</comment>
<accession>A0A9X8UJS3</accession>
<sequence>MFSCHALRFLDCPYFFTCIFCVKIIEQIAEWGKIIIAFGAVHAVIDCDIAHITLYEKDFRIVTDFQIVTPQARHIFDYDCSHISGFNLCYHAVKIRAVKGYAGNTVINEKCWISKAVVSSVFG</sequence>
<organism evidence="1 2">
    <name type="scientific">Harryflintia acetispora</name>
    <dbReference type="NCBI Taxonomy" id="1849041"/>
    <lineage>
        <taxon>Bacteria</taxon>
        <taxon>Bacillati</taxon>
        <taxon>Bacillota</taxon>
        <taxon>Clostridia</taxon>
        <taxon>Eubacteriales</taxon>
        <taxon>Oscillospiraceae</taxon>
        <taxon>Harryflintia</taxon>
    </lineage>
</organism>
<name>A0A9X8UJS3_9FIRM</name>
<dbReference type="Proteomes" id="UP000294682">
    <property type="component" value="Unassembled WGS sequence"/>
</dbReference>
<evidence type="ECO:0000313" key="2">
    <source>
        <dbReference type="Proteomes" id="UP000294682"/>
    </source>
</evidence>